<organism evidence="2 3">
    <name type="scientific">Purpureocillium lilacinum</name>
    <name type="common">Paecilomyces lilacinus</name>
    <dbReference type="NCBI Taxonomy" id="33203"/>
    <lineage>
        <taxon>Eukaryota</taxon>
        <taxon>Fungi</taxon>
        <taxon>Dikarya</taxon>
        <taxon>Ascomycota</taxon>
        <taxon>Pezizomycotina</taxon>
        <taxon>Sordariomycetes</taxon>
        <taxon>Hypocreomycetidae</taxon>
        <taxon>Hypocreales</taxon>
        <taxon>Ophiocordycipitaceae</taxon>
        <taxon>Purpureocillium</taxon>
    </lineage>
</organism>
<dbReference type="PANTHER" id="PTHR43861">
    <property type="entry name" value="TRANS-ACONITATE 2-METHYLTRANSFERASE-RELATED"/>
    <property type="match status" value="1"/>
</dbReference>
<evidence type="ECO:0000256" key="1">
    <source>
        <dbReference type="ARBA" id="ARBA00022679"/>
    </source>
</evidence>
<keyword evidence="1 2" id="KW-0808">Transferase</keyword>
<dbReference type="GO" id="GO:0008168">
    <property type="term" value="F:methyltransferase activity"/>
    <property type="evidence" value="ECO:0007669"/>
    <property type="project" value="UniProtKB-KW"/>
</dbReference>
<dbReference type="CDD" id="cd02440">
    <property type="entry name" value="AdoMet_MTases"/>
    <property type="match status" value="1"/>
</dbReference>
<proteinExistence type="predicted"/>
<comment type="caution">
    <text evidence="2">The sequence shown here is derived from an EMBL/GenBank/DDBJ whole genome shotgun (WGS) entry which is preliminary data.</text>
</comment>
<name>A0A179FWA6_PURLI</name>
<reference evidence="2 3" key="1">
    <citation type="submission" date="2016-01" db="EMBL/GenBank/DDBJ databases">
        <title>Biosynthesis of antibiotic leucinostatins and their inhibition on Phytophthora in bio-control Purpureocillium lilacinum.</title>
        <authorList>
            <person name="Wang G."/>
            <person name="Liu Z."/>
            <person name="Lin R."/>
            <person name="Li E."/>
            <person name="Mao Z."/>
            <person name="Ling J."/>
            <person name="Yin W."/>
            <person name="Xie B."/>
        </authorList>
    </citation>
    <scope>NUCLEOTIDE SEQUENCE [LARGE SCALE GENOMIC DNA]</scope>
    <source>
        <strain evidence="2">PLBJ-1</strain>
    </source>
</reference>
<dbReference type="InterPro" id="IPR029063">
    <property type="entry name" value="SAM-dependent_MTases_sf"/>
</dbReference>
<gene>
    <name evidence="2" type="ORF">VFPBJ_10776</name>
</gene>
<evidence type="ECO:0000313" key="3">
    <source>
        <dbReference type="Proteomes" id="UP000078240"/>
    </source>
</evidence>
<keyword evidence="2" id="KW-0489">Methyltransferase</keyword>
<dbReference type="GO" id="GO:0032259">
    <property type="term" value="P:methylation"/>
    <property type="evidence" value="ECO:0007669"/>
    <property type="project" value="UniProtKB-KW"/>
</dbReference>
<dbReference type="Gene3D" id="3.40.50.150">
    <property type="entry name" value="Vaccinia Virus protein VP39"/>
    <property type="match status" value="1"/>
</dbReference>
<protein>
    <submittedName>
        <fullName evidence="2">Methyltransferase domain-containing protein</fullName>
    </submittedName>
</protein>
<dbReference type="AlphaFoldDB" id="A0A179FWA6"/>
<sequence>MAATMVASTKSIGELNREWFDSMAGSAYKADWVRDLLQQISTFLRDNVEWVAKPQEGGLKVLDYACGGGIVSMTMAPYASTLRGIDISGGMVEQYNDTARRLGLPTEKMHGTRGDLLNDADAINGPEFRDFNATLMSMALHHVADPAKMIKNLAERLAPGGSLVIIDWVSHGRTPPGQTPHPASHTVTRHGFSEEEMKAMFADAGLSDFGYLLHPQRSRMPMGGEQQLFFARARAPVAEEHL</sequence>
<accession>A0A179FWA6</accession>
<dbReference type="PANTHER" id="PTHR43861:SF3">
    <property type="entry name" value="PUTATIVE (AFU_ORTHOLOGUE AFUA_2G14390)-RELATED"/>
    <property type="match status" value="1"/>
</dbReference>
<dbReference type="EMBL" id="LSBH01000011">
    <property type="protein sequence ID" value="OAQ69401.1"/>
    <property type="molecule type" value="Genomic_DNA"/>
</dbReference>
<dbReference type="OrthoDB" id="3647at2759"/>
<dbReference type="Pfam" id="PF13489">
    <property type="entry name" value="Methyltransf_23"/>
    <property type="match status" value="1"/>
</dbReference>
<dbReference type="SUPFAM" id="SSF53335">
    <property type="entry name" value="S-adenosyl-L-methionine-dependent methyltransferases"/>
    <property type="match status" value="1"/>
</dbReference>
<evidence type="ECO:0000313" key="2">
    <source>
        <dbReference type="EMBL" id="OAQ69401.1"/>
    </source>
</evidence>
<dbReference type="Proteomes" id="UP000078240">
    <property type="component" value="Unassembled WGS sequence"/>
</dbReference>